<comment type="similarity">
    <text evidence="3">Belongs to the krueppel C2H2-type zinc-finger protein family.</text>
</comment>
<evidence type="ECO:0000256" key="10">
    <source>
        <dbReference type="ARBA" id="ARBA00023163"/>
    </source>
</evidence>
<feature type="domain" description="C2H2-type" evidence="14">
    <location>
        <begin position="498"/>
        <end position="521"/>
    </location>
</feature>
<feature type="domain" description="C2H2-type" evidence="14">
    <location>
        <begin position="330"/>
        <end position="357"/>
    </location>
</feature>
<evidence type="ECO:0000256" key="12">
    <source>
        <dbReference type="PROSITE-ProRule" id="PRU00042"/>
    </source>
</evidence>
<keyword evidence="8" id="KW-0805">Transcription regulation</keyword>
<name>A0A2G9REQ6_AQUCT</name>
<organism evidence="16">
    <name type="scientific">Aquarana catesbeiana</name>
    <name type="common">American bullfrog</name>
    <name type="synonym">Rana catesbeiana</name>
    <dbReference type="NCBI Taxonomy" id="8400"/>
    <lineage>
        <taxon>Eukaryota</taxon>
        <taxon>Metazoa</taxon>
        <taxon>Chordata</taxon>
        <taxon>Craniata</taxon>
        <taxon>Vertebrata</taxon>
        <taxon>Euteleostomi</taxon>
        <taxon>Amphibia</taxon>
        <taxon>Batrachia</taxon>
        <taxon>Anura</taxon>
        <taxon>Neobatrachia</taxon>
        <taxon>Ranoidea</taxon>
        <taxon>Ranidae</taxon>
        <taxon>Aquarana</taxon>
    </lineage>
</organism>
<dbReference type="PROSITE" id="PS50157">
    <property type="entry name" value="ZINC_FINGER_C2H2_2"/>
    <property type="match status" value="8"/>
</dbReference>
<dbReference type="PROSITE" id="PS50805">
    <property type="entry name" value="KRAB"/>
    <property type="match status" value="1"/>
</dbReference>
<dbReference type="GO" id="GO:0005634">
    <property type="term" value="C:nucleus"/>
    <property type="evidence" value="ECO:0007669"/>
    <property type="project" value="UniProtKB-SubCell"/>
</dbReference>
<evidence type="ECO:0000259" key="14">
    <source>
        <dbReference type="PROSITE" id="PS50157"/>
    </source>
</evidence>
<feature type="domain" description="C2H2-type" evidence="14">
    <location>
        <begin position="414"/>
        <end position="441"/>
    </location>
</feature>
<dbReference type="InterPro" id="IPR001909">
    <property type="entry name" value="KRAB"/>
</dbReference>
<evidence type="ECO:0000256" key="6">
    <source>
        <dbReference type="ARBA" id="ARBA00022771"/>
    </source>
</evidence>
<proteinExistence type="inferred from homology"/>
<dbReference type="FunFam" id="3.30.160.60:FF:000358">
    <property type="entry name" value="zinc finger protein 24"/>
    <property type="match status" value="2"/>
</dbReference>
<dbReference type="PANTHER" id="PTHR23235:SF142">
    <property type="entry name" value="ZINC FINGER PROTEIN 384"/>
    <property type="match status" value="1"/>
</dbReference>
<feature type="domain" description="C2H2-type" evidence="14">
    <location>
        <begin position="302"/>
        <end position="329"/>
    </location>
</feature>
<feature type="region of interest" description="Disordered" evidence="13">
    <location>
        <begin position="133"/>
        <end position="159"/>
    </location>
</feature>
<dbReference type="SMART" id="SM00355">
    <property type="entry name" value="ZnF_C2H2"/>
    <property type="match status" value="8"/>
</dbReference>
<gene>
    <name evidence="16" type="ORF">AB205_0123490</name>
</gene>
<comment type="function">
    <text evidence="1">May be involved in transcriptional regulation.</text>
</comment>
<keyword evidence="11" id="KW-0539">Nucleus</keyword>
<dbReference type="SUPFAM" id="SSF57667">
    <property type="entry name" value="beta-beta-alpha zinc fingers"/>
    <property type="match status" value="5"/>
</dbReference>
<dbReference type="Pfam" id="PF00096">
    <property type="entry name" value="zf-C2H2"/>
    <property type="match status" value="8"/>
</dbReference>
<dbReference type="Pfam" id="PF01352">
    <property type="entry name" value="KRAB"/>
    <property type="match status" value="1"/>
</dbReference>
<dbReference type="FunFam" id="3.30.160.60:FF:000180">
    <property type="entry name" value="Zinc finger protein 689"/>
    <property type="match status" value="1"/>
</dbReference>
<dbReference type="EMBL" id="KV949405">
    <property type="protein sequence ID" value="PIO25703.1"/>
    <property type="molecule type" value="Genomic_DNA"/>
</dbReference>
<dbReference type="FunFam" id="3.30.160.60:FF:000848">
    <property type="entry name" value="Zinc finger protein 35"/>
    <property type="match status" value="1"/>
</dbReference>
<dbReference type="GO" id="GO:0000981">
    <property type="term" value="F:DNA-binding transcription factor activity, RNA polymerase II-specific"/>
    <property type="evidence" value="ECO:0007669"/>
    <property type="project" value="TreeGrafter"/>
</dbReference>
<keyword evidence="7" id="KW-0862">Zinc</keyword>
<dbReference type="InterPro" id="IPR013087">
    <property type="entry name" value="Znf_C2H2_type"/>
</dbReference>
<keyword evidence="6 12" id="KW-0863">Zinc-finger</keyword>
<feature type="domain" description="KRAB" evidence="15">
    <location>
        <begin position="103"/>
        <end position="175"/>
    </location>
</feature>
<keyword evidence="9" id="KW-0238">DNA-binding</keyword>
<evidence type="ECO:0000256" key="9">
    <source>
        <dbReference type="ARBA" id="ARBA00023125"/>
    </source>
</evidence>
<feature type="domain" description="C2H2-type" evidence="14">
    <location>
        <begin position="386"/>
        <end position="413"/>
    </location>
</feature>
<dbReference type="GO" id="GO:0000978">
    <property type="term" value="F:RNA polymerase II cis-regulatory region sequence-specific DNA binding"/>
    <property type="evidence" value="ECO:0007669"/>
    <property type="project" value="TreeGrafter"/>
</dbReference>
<evidence type="ECO:0000256" key="5">
    <source>
        <dbReference type="ARBA" id="ARBA00022737"/>
    </source>
</evidence>
<dbReference type="InterPro" id="IPR036051">
    <property type="entry name" value="KRAB_dom_sf"/>
</dbReference>
<dbReference type="PROSITE" id="PS00028">
    <property type="entry name" value="ZINC_FINGER_C2H2_1"/>
    <property type="match status" value="8"/>
</dbReference>
<dbReference type="FunFam" id="3.30.160.60:FF:002343">
    <property type="entry name" value="Zinc finger protein 33A"/>
    <property type="match status" value="2"/>
</dbReference>
<dbReference type="FunFam" id="3.30.160.60:FF:001498">
    <property type="entry name" value="Zinc finger protein 404"/>
    <property type="match status" value="1"/>
</dbReference>
<evidence type="ECO:0000256" key="13">
    <source>
        <dbReference type="SAM" id="MobiDB-lite"/>
    </source>
</evidence>
<keyword evidence="4" id="KW-0479">Metal-binding</keyword>
<dbReference type="PANTHER" id="PTHR23235">
    <property type="entry name" value="KRUEPPEL-LIKE TRANSCRIPTION FACTOR"/>
    <property type="match status" value="1"/>
</dbReference>
<sequence length="521" mass="58879">MVSPSHKEQSPFPDPVLKMDKEKILNLTLEIIYLLTGEYYGPLKKSGGHVTLSSHSVMSRAWSRSQSPIVEPPPSSPTLERSDEKILEVTQKIIELLTGEVSIRCQDVTVYFSMEEWEYIEGHKDLYKDVMMENRPPLTSPDGSSNRNPPERCPCPLYSQDSTQEDQEILQDYQDEDLIVIKVEDEEEMSMMGDEPCREDHSPEVSTDIHHKVNNTEGHHVTYPDNGTNPAENPVIPPLHRALHGTELPYDPSTCGKSFTEGSQHITQSVGSTFSYSAYDKCFSSGVKLISHQTTQTGEHPYSCSECGKVFVQKSHLVTHQRIHTGEKPYSCPLCGKCFTDKANLLQHERIHSGDHPFSCSQCGKSFKQKAHLAIHQRTHTGEKPYSCSLCGRCFTQKSDVVKHQRVHTGEKPYSCSECGKCFTEKSALVRHERVHTGEKPYLCPQCGKGFAYKSVLVKHQRNHTGEMPYSCAECGKCFKQKSNLVTHQRTHTGEKPFSCSECGKCFSRKLYLVSHQQLHR</sequence>
<dbReference type="FunFam" id="3.30.160.60:FF:003095">
    <property type="match status" value="1"/>
</dbReference>
<dbReference type="InterPro" id="IPR036236">
    <property type="entry name" value="Znf_C2H2_sf"/>
</dbReference>
<dbReference type="CDD" id="cd07765">
    <property type="entry name" value="KRAB_A-box"/>
    <property type="match status" value="1"/>
</dbReference>
<evidence type="ECO:0000256" key="2">
    <source>
        <dbReference type="ARBA" id="ARBA00004123"/>
    </source>
</evidence>
<reference evidence="16" key="1">
    <citation type="submission" date="2017-08" db="EMBL/GenBank/DDBJ databases">
        <title>Assembly of the North American Bullfrog Genome.</title>
        <authorList>
            <person name="Warren R.L."/>
            <person name="Vandervalk B.P."/>
            <person name="Kucuk E."/>
            <person name="Birol I."/>
            <person name="Helbing C."/>
            <person name="Pandoh P."/>
            <person name="Behsaz B."/>
            <person name="Mohamadi H."/>
            <person name="Chu J."/>
            <person name="Jackman S."/>
            <person name="Hammond S.A."/>
            <person name="Veldhoen N."/>
            <person name="Kirk H."/>
            <person name="Zhao Y."/>
            <person name="Coope R."/>
            <person name="Pleasance S."/>
            <person name="Moore R."/>
            <person name="Holt R."/>
        </authorList>
    </citation>
    <scope>NUCLEOTIDE SEQUENCE</scope>
    <source>
        <strain evidence="16">Bruno</strain>
        <tissue evidence="16">Liver</tissue>
    </source>
</reference>
<keyword evidence="10" id="KW-0804">Transcription</keyword>
<dbReference type="SUPFAM" id="SSF109640">
    <property type="entry name" value="KRAB domain (Kruppel-associated box)"/>
    <property type="match status" value="1"/>
</dbReference>
<evidence type="ECO:0000256" key="1">
    <source>
        <dbReference type="ARBA" id="ARBA00003767"/>
    </source>
</evidence>
<feature type="domain" description="C2H2-type" evidence="14">
    <location>
        <begin position="358"/>
        <end position="385"/>
    </location>
</feature>
<feature type="domain" description="C2H2-type" evidence="14">
    <location>
        <begin position="442"/>
        <end position="469"/>
    </location>
</feature>
<evidence type="ECO:0000256" key="3">
    <source>
        <dbReference type="ARBA" id="ARBA00006991"/>
    </source>
</evidence>
<protein>
    <submittedName>
        <fullName evidence="16">Uncharacterized protein</fullName>
    </submittedName>
</protein>
<evidence type="ECO:0000313" key="16">
    <source>
        <dbReference type="EMBL" id="PIO25703.1"/>
    </source>
</evidence>
<dbReference type="GO" id="GO:0008270">
    <property type="term" value="F:zinc ion binding"/>
    <property type="evidence" value="ECO:0007669"/>
    <property type="project" value="UniProtKB-KW"/>
</dbReference>
<evidence type="ECO:0000256" key="7">
    <source>
        <dbReference type="ARBA" id="ARBA00022833"/>
    </source>
</evidence>
<evidence type="ECO:0000256" key="8">
    <source>
        <dbReference type="ARBA" id="ARBA00023015"/>
    </source>
</evidence>
<dbReference type="AlphaFoldDB" id="A0A2G9REQ6"/>
<comment type="subcellular location">
    <subcellularLocation>
        <location evidence="2">Nucleus</location>
    </subcellularLocation>
</comment>
<evidence type="ECO:0000256" key="11">
    <source>
        <dbReference type="ARBA" id="ARBA00023242"/>
    </source>
</evidence>
<keyword evidence="5" id="KW-0677">Repeat</keyword>
<dbReference type="Gene3D" id="6.10.140.140">
    <property type="match status" value="1"/>
</dbReference>
<evidence type="ECO:0000259" key="15">
    <source>
        <dbReference type="PROSITE" id="PS50805"/>
    </source>
</evidence>
<feature type="domain" description="C2H2-type" evidence="14">
    <location>
        <begin position="470"/>
        <end position="497"/>
    </location>
</feature>
<dbReference type="OrthoDB" id="9902296at2759"/>
<dbReference type="Gene3D" id="3.30.160.60">
    <property type="entry name" value="Classic Zinc Finger"/>
    <property type="match status" value="9"/>
</dbReference>
<evidence type="ECO:0000256" key="4">
    <source>
        <dbReference type="ARBA" id="ARBA00022723"/>
    </source>
</evidence>
<accession>A0A2G9REQ6</accession>